<dbReference type="GO" id="GO:0008170">
    <property type="term" value="F:N-methyltransferase activity"/>
    <property type="evidence" value="ECO:0007669"/>
    <property type="project" value="InterPro"/>
</dbReference>
<dbReference type="HOGENOM" id="CLU_039482_0_0_0"/>
<evidence type="ECO:0000313" key="5">
    <source>
        <dbReference type="Proteomes" id="UP000030700"/>
    </source>
</evidence>
<dbReference type="GO" id="GO:0003677">
    <property type="term" value="F:DNA binding"/>
    <property type="evidence" value="ECO:0007669"/>
    <property type="project" value="InterPro"/>
</dbReference>
<dbReference type="SUPFAM" id="SSF53335">
    <property type="entry name" value="S-adenosyl-L-methionine-dependent methyltransferases"/>
    <property type="match status" value="3"/>
</dbReference>
<name>A0A081BT59_9BACT</name>
<keyword evidence="5" id="KW-1185">Reference proteome</keyword>
<evidence type="ECO:0000256" key="2">
    <source>
        <dbReference type="ARBA" id="ARBA00022679"/>
    </source>
</evidence>
<dbReference type="InterPro" id="IPR002941">
    <property type="entry name" value="DNA_methylase_N4/N6"/>
</dbReference>
<dbReference type="EMBL" id="DF820462">
    <property type="protein sequence ID" value="GAK54590.1"/>
    <property type="molecule type" value="Genomic_DNA"/>
</dbReference>
<keyword evidence="1 4" id="KW-0489">Methyltransferase</keyword>
<evidence type="ECO:0000256" key="1">
    <source>
        <dbReference type="ARBA" id="ARBA00022603"/>
    </source>
</evidence>
<evidence type="ECO:0000259" key="3">
    <source>
        <dbReference type="Pfam" id="PF01555"/>
    </source>
</evidence>
<dbReference type="Pfam" id="PF01555">
    <property type="entry name" value="N6_N4_Mtase"/>
    <property type="match status" value="1"/>
</dbReference>
<sequence length="528" mass="61808">MKEEMDLLTINEASQWATMYLKKNVTTSNISYLVQYGRVAKYGDNGNTKVSKQELIAYYHTFLGKREVNWKAELGDDVNWALSFDYLKEADTTKHVHRLHPYKGKFIPQLVQYFIDEHTDEFKKETYFKKGDILLDPFCGSGTTLVQASEQGMHAIGIDVSAFNTLISNIKIEQHNLVDIQREILHITTALKQFVSMSNIIEFEAQLTEELNKFNNVHFPSPDFKFKVRRKQINQDKYGKEYEEKFLLRYFQIVNQYNIQLRQNRAETFLDKWYLYHVRKEIDFVCECINQIKSPETKRAIQVILSRTIRSCRATTHADLATLVEPISSTYYCAKHGKICKPLFSILSWWERYSQDTLKRLSQFDKLRTETFQVCLTGDSRYIELATELEKTFPEFARLTQKQGIQGIFSSPPYVGLIDYHEQHAYAYELFGFKRQDELEIGAMLKGQGKEAKESYVQGIADVLNNCKRFLAPNYHVFLVANDKYNLYPMIAKKAGMRIVNQYKRPVLNRTEKDKAAYSETIFYLCEE</sequence>
<protein>
    <submittedName>
        <fullName evidence="4">DNA methylase N-4/N-6 domain protein</fullName>
    </submittedName>
</protein>
<organism evidence="4">
    <name type="scientific">Candidatus Moduliflexus flocculans</name>
    <dbReference type="NCBI Taxonomy" id="1499966"/>
    <lineage>
        <taxon>Bacteria</taxon>
        <taxon>Candidatus Moduliflexota</taxon>
        <taxon>Candidatus Moduliflexia</taxon>
        <taxon>Candidatus Moduliflexales</taxon>
        <taxon>Candidatus Moduliflexaceae</taxon>
    </lineage>
</organism>
<keyword evidence="2" id="KW-0808">Transferase</keyword>
<dbReference type="STRING" id="1499966.U14_05877"/>
<dbReference type="Gene3D" id="3.40.50.150">
    <property type="entry name" value="Vaccinia Virus protein VP39"/>
    <property type="match status" value="2"/>
</dbReference>
<dbReference type="AlphaFoldDB" id="A0A081BT59"/>
<evidence type="ECO:0000313" key="4">
    <source>
        <dbReference type="EMBL" id="GAK54590.1"/>
    </source>
</evidence>
<reference evidence="4" key="1">
    <citation type="journal article" date="2015" name="PeerJ">
        <title>First genomic representation of candidate bacterial phylum KSB3 points to enhanced environmental sensing as a trigger of wastewater bulking.</title>
        <authorList>
            <person name="Sekiguchi Y."/>
            <person name="Ohashi A."/>
            <person name="Parks D.H."/>
            <person name="Yamauchi T."/>
            <person name="Tyson G.W."/>
            <person name="Hugenholtz P."/>
        </authorList>
    </citation>
    <scope>NUCLEOTIDE SEQUENCE [LARGE SCALE GENOMIC DNA]</scope>
</reference>
<feature type="domain" description="DNA methylase N-4/N-6" evidence="3">
    <location>
        <begin position="95"/>
        <end position="161"/>
    </location>
</feature>
<dbReference type="InterPro" id="IPR029063">
    <property type="entry name" value="SAM-dependent_MTases_sf"/>
</dbReference>
<dbReference type="Proteomes" id="UP000030700">
    <property type="component" value="Unassembled WGS sequence"/>
</dbReference>
<proteinExistence type="predicted"/>
<gene>
    <name evidence="4" type="ORF">U14_05877</name>
</gene>
<accession>A0A081BT59</accession>
<dbReference type="GO" id="GO:0032259">
    <property type="term" value="P:methylation"/>
    <property type="evidence" value="ECO:0007669"/>
    <property type="project" value="UniProtKB-KW"/>
</dbReference>